<accession>A0A7W7YQX0</accession>
<dbReference type="GO" id="GO:0005524">
    <property type="term" value="F:ATP binding"/>
    <property type="evidence" value="ECO:0007669"/>
    <property type="project" value="InterPro"/>
</dbReference>
<evidence type="ECO:0000313" key="2">
    <source>
        <dbReference type="Proteomes" id="UP000535406"/>
    </source>
</evidence>
<proteinExistence type="predicted"/>
<dbReference type="SUPFAM" id="SSF140990">
    <property type="entry name" value="FtsH protease domain-like"/>
    <property type="match status" value="1"/>
</dbReference>
<organism evidence="1 2">
    <name type="scientific">Shinella fusca</name>
    <dbReference type="NCBI Taxonomy" id="544480"/>
    <lineage>
        <taxon>Bacteria</taxon>
        <taxon>Pseudomonadati</taxon>
        <taxon>Pseudomonadota</taxon>
        <taxon>Alphaproteobacteria</taxon>
        <taxon>Hyphomicrobiales</taxon>
        <taxon>Rhizobiaceae</taxon>
        <taxon>Shinella</taxon>
    </lineage>
</organism>
<evidence type="ECO:0008006" key="3">
    <source>
        <dbReference type="Google" id="ProtNLM"/>
    </source>
</evidence>
<dbReference type="Proteomes" id="UP000535406">
    <property type="component" value="Unassembled WGS sequence"/>
</dbReference>
<protein>
    <recommendedName>
        <fullName evidence="3">Peptidase M41 domain-containing protein</fullName>
    </recommendedName>
</protein>
<name>A0A7W7YQX0_9HYPH</name>
<dbReference type="Gene3D" id="1.20.58.760">
    <property type="entry name" value="Peptidase M41"/>
    <property type="match status" value="1"/>
</dbReference>
<dbReference type="InterPro" id="IPR037219">
    <property type="entry name" value="Peptidase_M41-like"/>
</dbReference>
<gene>
    <name evidence="1" type="ORF">HNQ66_000067</name>
</gene>
<dbReference type="GO" id="GO:0004176">
    <property type="term" value="F:ATP-dependent peptidase activity"/>
    <property type="evidence" value="ECO:0007669"/>
    <property type="project" value="InterPro"/>
</dbReference>
<dbReference type="EMBL" id="JACHIK010000001">
    <property type="protein sequence ID" value="MBB5040689.1"/>
    <property type="molecule type" value="Genomic_DNA"/>
</dbReference>
<evidence type="ECO:0000313" key="1">
    <source>
        <dbReference type="EMBL" id="MBB5040689.1"/>
    </source>
</evidence>
<reference evidence="1 2" key="1">
    <citation type="submission" date="2020-08" db="EMBL/GenBank/DDBJ databases">
        <title>Genomic Encyclopedia of Type Strains, Phase IV (KMG-IV): sequencing the most valuable type-strain genomes for metagenomic binning, comparative biology and taxonomic classification.</title>
        <authorList>
            <person name="Goeker M."/>
        </authorList>
    </citation>
    <scope>NUCLEOTIDE SEQUENCE [LARGE SCALE GENOMIC DNA]</scope>
    <source>
        <strain evidence="1 2">DSM 21319</strain>
    </source>
</reference>
<sequence length="186" mass="20081">MGFQFHAETAPVIGTIEEPQPDERVCWHEACHAVIGHGFGAVLASVTVRSPAHVEFVSSGSLQPVESVAMSYAGPVGEMALTRCWSTFGQADEADFLARVEAFQFGGCDGCRMALAAWAAVGLPAGIDAARGVFREGQLLVLRIAQERRVRQAIQMLAQELMERHTVSGKRAASIIEPFVRHGEFS</sequence>
<dbReference type="GO" id="GO:0006508">
    <property type="term" value="P:proteolysis"/>
    <property type="evidence" value="ECO:0007669"/>
    <property type="project" value="InterPro"/>
</dbReference>
<keyword evidence="2" id="KW-1185">Reference proteome</keyword>
<comment type="caution">
    <text evidence="1">The sequence shown here is derived from an EMBL/GenBank/DDBJ whole genome shotgun (WGS) entry which is preliminary data.</text>
</comment>
<dbReference type="AlphaFoldDB" id="A0A7W7YQX0"/>
<dbReference type="GO" id="GO:0004222">
    <property type="term" value="F:metalloendopeptidase activity"/>
    <property type="evidence" value="ECO:0007669"/>
    <property type="project" value="InterPro"/>
</dbReference>
<dbReference type="RefSeq" id="WP_184139701.1">
    <property type="nucleotide sequence ID" value="NZ_JACHIK010000001.1"/>
</dbReference>